<name>A0ABR7FW39_9FIRM</name>
<accession>A0ABR7FW39</accession>
<dbReference type="Gene3D" id="3.40.30.10">
    <property type="entry name" value="Glutaredoxin"/>
    <property type="match status" value="1"/>
</dbReference>
<dbReference type="SUPFAM" id="SSF52833">
    <property type="entry name" value="Thioredoxin-like"/>
    <property type="match status" value="1"/>
</dbReference>
<dbReference type="InterPro" id="IPR036116">
    <property type="entry name" value="FN3_sf"/>
</dbReference>
<dbReference type="SMART" id="SM00460">
    <property type="entry name" value="TGc"/>
    <property type="match status" value="1"/>
</dbReference>
<sequence>MKKRTFITRITALIMAVLLSVGMFPNTMVRAEQPDVFDSYSDSNDLLEYYEVKPLTLLADNEEEPVVHYDDIALLSEQEDITVNSESELYKYLSKKMAERSTQINIILPNDINSSIGGPVNAYTNAIAYSDSCSGQEADAIRYGGTGFRVSTGYYSSQYTKYSYTMTYYTTAEQEEKLTAAVNSAMDSMNLNGKTEAEKVKLIHDYICDKVDYDYSGLSDSSNLIKYTAYAALCEGKAVCQGYAILFYRMCKEAGLSVRIISGTGNGGPHAWNIVKVDNAYYNVDSTWDGQDSTTLDTYLLLNEKDFSSNHTRNSEYTTDEFYETYPMGLVSYYKQNPTYDTPLETMNWEFNYSAIDGNTVSTKANGKSKLLIYFSTNCGNSRAVIKSLSDKKYTDLDIIAINANQASLDDVKTFKNTYGSDNVIFTYGNSLNGTMASSNMWNYVYMKDSSMSSIYYPVMVYIDKNDNVQQVTIGYQELSVIQNYLEYYCGIQNEDSVFTVKYRPNGGDGDEIVKTYNMKSTAEILNNPYNNTGYVFKGWNTKFDGSGDFYTVGSKISNPKTNIILYAQWEKFKQLENVTLGEFKNTKDGIVINWEEVEGADTYRIYRRTVNGNWMALTSSATGTSYTDRTAAENVTYYYTVRALSGSMISASFDETKSIKRMSSLANVKLGEFKNTKDGIVINWEEVEGADTYRIYRRTVNGNWMALTSSATGTSYTDRTAAENVTYYYTVRALSGSMISASFDETKSIKRMSSLANVKLGEFKNTKDGIVINWEEVEGADTYRIYRRTVNGNWMALTSSATGTSYTDRTAVENVTYYYTVRALSGSMISASFDETKSIKRMSSLANVKLGEFKNTKDGIVINWEEVEGADAYRIYRRTVNGNWMALTSSATGTSYTDRTAVENVTYYYTVRALRADIISPTYDDTKFIKCSR</sequence>
<dbReference type="InterPro" id="IPR013378">
    <property type="entry name" value="InlB-like_B-rpt"/>
</dbReference>
<dbReference type="InterPro" id="IPR038765">
    <property type="entry name" value="Papain-like_cys_pep_sf"/>
</dbReference>
<dbReference type="InterPro" id="IPR052557">
    <property type="entry name" value="CAP/Cytokinesis_protein"/>
</dbReference>
<dbReference type="EMBL" id="JACOPD010000001">
    <property type="protein sequence ID" value="MBC5679389.1"/>
    <property type="molecule type" value="Genomic_DNA"/>
</dbReference>
<organism evidence="3 4">
    <name type="scientific">Lachnospira hominis</name>
    <name type="common">ex Liu et al. 2021</name>
    <dbReference type="NCBI Taxonomy" id="2763051"/>
    <lineage>
        <taxon>Bacteria</taxon>
        <taxon>Bacillati</taxon>
        <taxon>Bacillota</taxon>
        <taxon>Clostridia</taxon>
        <taxon>Lachnospirales</taxon>
        <taxon>Lachnospiraceae</taxon>
        <taxon>Lachnospira</taxon>
    </lineage>
</organism>
<dbReference type="InterPro" id="IPR002931">
    <property type="entry name" value="Transglutaminase-like"/>
</dbReference>
<dbReference type="CDD" id="cd00063">
    <property type="entry name" value="FN3"/>
    <property type="match status" value="1"/>
</dbReference>
<comment type="caution">
    <text evidence="3">The sequence shown here is derived from an EMBL/GenBank/DDBJ whole genome shotgun (WGS) entry which is preliminary data.</text>
</comment>
<feature type="domain" description="Fibronectin type-III" evidence="2">
    <location>
        <begin position="575"/>
        <end position="665"/>
    </location>
</feature>
<evidence type="ECO:0000259" key="2">
    <source>
        <dbReference type="PROSITE" id="PS50853"/>
    </source>
</evidence>
<dbReference type="SUPFAM" id="SSF49265">
    <property type="entry name" value="Fibronectin type III"/>
    <property type="match status" value="2"/>
</dbReference>
<dbReference type="InterPro" id="IPR003961">
    <property type="entry name" value="FN3_dom"/>
</dbReference>
<dbReference type="PANTHER" id="PTHR46333:SF2">
    <property type="entry name" value="CYTOKINESIS PROTEIN 3"/>
    <property type="match status" value="1"/>
</dbReference>
<keyword evidence="4" id="KW-1185">Reference proteome</keyword>
<dbReference type="InterPro" id="IPR042229">
    <property type="entry name" value="Listeria/Bacterioides_rpt_sf"/>
</dbReference>
<reference evidence="3 4" key="1">
    <citation type="submission" date="2020-08" db="EMBL/GenBank/DDBJ databases">
        <title>Genome public.</title>
        <authorList>
            <person name="Liu C."/>
            <person name="Sun Q."/>
        </authorList>
    </citation>
    <scope>NUCLEOTIDE SEQUENCE [LARGE SCALE GENOMIC DNA]</scope>
    <source>
        <strain evidence="3 4">NSJ-43</strain>
    </source>
</reference>
<dbReference type="PROSITE" id="PS50853">
    <property type="entry name" value="FN3"/>
    <property type="match status" value="2"/>
</dbReference>
<dbReference type="Gene3D" id="2.60.40.4270">
    <property type="entry name" value="Listeria-Bacteroides repeat domain"/>
    <property type="match status" value="1"/>
</dbReference>
<dbReference type="SMART" id="SM00060">
    <property type="entry name" value="FN3"/>
    <property type="match status" value="4"/>
</dbReference>
<evidence type="ECO:0000313" key="3">
    <source>
        <dbReference type="EMBL" id="MBC5679389.1"/>
    </source>
</evidence>
<proteinExistence type="predicted"/>
<dbReference type="PANTHER" id="PTHR46333">
    <property type="entry name" value="CYTOKINESIS PROTEIN 3"/>
    <property type="match status" value="1"/>
</dbReference>
<dbReference type="InterPro" id="IPR013783">
    <property type="entry name" value="Ig-like_fold"/>
</dbReference>
<dbReference type="SUPFAM" id="SSF54001">
    <property type="entry name" value="Cysteine proteinases"/>
    <property type="match status" value="1"/>
</dbReference>
<dbReference type="Pfam" id="PF01841">
    <property type="entry name" value="Transglut_core"/>
    <property type="match status" value="1"/>
</dbReference>
<dbReference type="Gene3D" id="2.60.40.10">
    <property type="entry name" value="Immunoglobulins"/>
    <property type="match status" value="4"/>
</dbReference>
<dbReference type="Pfam" id="PF09479">
    <property type="entry name" value="Flg_new"/>
    <property type="match status" value="1"/>
</dbReference>
<protein>
    <submittedName>
        <fullName evidence="3">InlB B-repeat-containing protein</fullName>
    </submittedName>
</protein>
<gene>
    <name evidence="3" type="ORF">H8S01_00200</name>
</gene>
<dbReference type="Proteomes" id="UP000628463">
    <property type="component" value="Unassembled WGS sequence"/>
</dbReference>
<dbReference type="Gene3D" id="3.10.620.30">
    <property type="match status" value="1"/>
</dbReference>
<dbReference type="RefSeq" id="WP_186835776.1">
    <property type="nucleotide sequence ID" value="NZ_JACOPD010000001.1"/>
</dbReference>
<evidence type="ECO:0000313" key="4">
    <source>
        <dbReference type="Proteomes" id="UP000628463"/>
    </source>
</evidence>
<comment type="subcellular location">
    <subcellularLocation>
        <location evidence="1">Cell envelope</location>
    </subcellularLocation>
</comment>
<feature type="domain" description="Fibronectin type-III" evidence="2">
    <location>
        <begin position="757"/>
        <end position="845"/>
    </location>
</feature>
<dbReference type="InterPro" id="IPR036249">
    <property type="entry name" value="Thioredoxin-like_sf"/>
</dbReference>
<evidence type="ECO:0000256" key="1">
    <source>
        <dbReference type="ARBA" id="ARBA00004196"/>
    </source>
</evidence>